<dbReference type="PANTHER" id="PTHR45527:SF1">
    <property type="entry name" value="FATTY ACID SYNTHASE"/>
    <property type="match status" value="1"/>
</dbReference>
<dbReference type="RefSeq" id="XP_047767463.1">
    <property type="nucleotide sequence ID" value="XM_047911212.1"/>
</dbReference>
<dbReference type="Gene3D" id="3.30.559.30">
    <property type="entry name" value="Nonribosomal peptide synthetase, condensation domain"/>
    <property type="match status" value="1"/>
</dbReference>
<dbReference type="GeneID" id="71991942"/>
<dbReference type="EMBL" id="CP090172">
    <property type="protein sequence ID" value="UJO23097.1"/>
    <property type="molecule type" value="Genomic_DNA"/>
</dbReference>
<reference evidence="1" key="1">
    <citation type="submission" date="2021-12" db="EMBL/GenBank/DDBJ databases">
        <authorList>
            <person name="Zaccaron A."/>
            <person name="Stergiopoulos I."/>
        </authorList>
    </citation>
    <scope>NUCLEOTIDE SEQUENCE</scope>
    <source>
        <strain evidence="1">Race5_Kim</strain>
    </source>
</reference>
<dbReference type="AlphaFoldDB" id="A0A9Q8UUT0"/>
<dbReference type="OrthoDB" id="416786at2759"/>
<dbReference type="GO" id="GO:0031177">
    <property type="term" value="F:phosphopantetheine binding"/>
    <property type="evidence" value="ECO:0007669"/>
    <property type="project" value="TreeGrafter"/>
</dbReference>
<gene>
    <name evidence="1" type="ORF">CLAFUR5_12064</name>
</gene>
<organism evidence="1 2">
    <name type="scientific">Passalora fulva</name>
    <name type="common">Tomato leaf mold</name>
    <name type="synonym">Cladosporium fulvum</name>
    <dbReference type="NCBI Taxonomy" id="5499"/>
    <lineage>
        <taxon>Eukaryota</taxon>
        <taxon>Fungi</taxon>
        <taxon>Dikarya</taxon>
        <taxon>Ascomycota</taxon>
        <taxon>Pezizomycotina</taxon>
        <taxon>Dothideomycetes</taxon>
        <taxon>Dothideomycetidae</taxon>
        <taxon>Mycosphaerellales</taxon>
        <taxon>Mycosphaerellaceae</taxon>
        <taxon>Fulvia</taxon>
    </lineage>
</organism>
<evidence type="ECO:0000313" key="2">
    <source>
        <dbReference type="Proteomes" id="UP000756132"/>
    </source>
</evidence>
<dbReference type="GO" id="GO:0044550">
    <property type="term" value="P:secondary metabolite biosynthetic process"/>
    <property type="evidence" value="ECO:0007669"/>
    <property type="project" value="TreeGrafter"/>
</dbReference>
<dbReference type="PANTHER" id="PTHR45527">
    <property type="entry name" value="NONRIBOSOMAL PEPTIDE SYNTHETASE"/>
    <property type="match status" value="1"/>
</dbReference>
<keyword evidence="2" id="KW-1185">Reference proteome</keyword>
<name>A0A9Q8UUT0_PASFU</name>
<reference evidence="1" key="2">
    <citation type="journal article" date="2022" name="Microb. Genom.">
        <title>A chromosome-scale genome assembly of the tomato pathogen Cladosporium fulvum reveals a compartmentalized genome architecture and the presence of a dispensable chromosome.</title>
        <authorList>
            <person name="Zaccaron A.Z."/>
            <person name="Chen L.H."/>
            <person name="Samaras A."/>
            <person name="Stergiopoulos I."/>
        </authorList>
    </citation>
    <scope>NUCLEOTIDE SEQUENCE</scope>
    <source>
        <strain evidence="1">Race5_Kim</strain>
    </source>
</reference>
<dbReference type="GO" id="GO:0016874">
    <property type="term" value="F:ligase activity"/>
    <property type="evidence" value="ECO:0007669"/>
    <property type="project" value="UniProtKB-KW"/>
</dbReference>
<sequence length="290" mass="31698">MESMGTTHVDLTPWAASVLPLSTIANLRTLLLEGEKVRLPDVLRWSEHARVVNFYGPSECTPNSTVATYTGTNTACFGYLTSGRDAPIRGLNDSVGAYTNVLICQLDSLWAKEPHELVQEVLRQMLEDTDFQHCPLANIQQALDLAPGQQLYNSLLSIQRLESPQSSSGKTPCLTFTAIDGQDPTELSLMSDHPFATLQQADRILSVFQSMLGKIVDNKSARQKPSAQAREICRTVTAGSSSEDLIDIWTWNATAPAPVRTCVHDLIANTVSERPSAIAISAWDGEQVTL</sequence>
<dbReference type="GO" id="GO:0043041">
    <property type="term" value="P:amino acid activation for nonribosomal peptide biosynthetic process"/>
    <property type="evidence" value="ECO:0007669"/>
    <property type="project" value="TreeGrafter"/>
</dbReference>
<protein>
    <submittedName>
        <fullName evidence="1">Nonribosomal peptide synthetase 8</fullName>
    </submittedName>
</protein>
<dbReference type="SUPFAM" id="SSF52777">
    <property type="entry name" value="CoA-dependent acyltransferases"/>
    <property type="match status" value="1"/>
</dbReference>
<dbReference type="GO" id="GO:0005737">
    <property type="term" value="C:cytoplasm"/>
    <property type="evidence" value="ECO:0007669"/>
    <property type="project" value="TreeGrafter"/>
</dbReference>
<evidence type="ECO:0000313" key="1">
    <source>
        <dbReference type="EMBL" id="UJO23097.1"/>
    </source>
</evidence>
<accession>A0A9Q8UUT0</accession>
<dbReference type="Proteomes" id="UP000756132">
    <property type="component" value="Chromosome 10"/>
</dbReference>
<dbReference type="KEGG" id="ffu:CLAFUR5_12064"/>
<proteinExistence type="predicted"/>